<name>A0A4R8M0M0_9BURK</name>
<dbReference type="GO" id="GO:0000160">
    <property type="term" value="P:phosphorelay signal transduction system"/>
    <property type="evidence" value="ECO:0007669"/>
    <property type="project" value="InterPro"/>
</dbReference>
<dbReference type="InterPro" id="IPR001789">
    <property type="entry name" value="Sig_transdc_resp-reg_receiver"/>
</dbReference>
<dbReference type="GO" id="GO:0003677">
    <property type="term" value="F:DNA binding"/>
    <property type="evidence" value="ECO:0007669"/>
    <property type="project" value="UniProtKB-KW"/>
</dbReference>
<dbReference type="InterPro" id="IPR036388">
    <property type="entry name" value="WH-like_DNA-bd_sf"/>
</dbReference>
<dbReference type="SUPFAM" id="SSF46894">
    <property type="entry name" value="C-terminal effector domain of the bipartite response regulators"/>
    <property type="match status" value="1"/>
</dbReference>
<dbReference type="SMART" id="SM00448">
    <property type="entry name" value="REC"/>
    <property type="match status" value="1"/>
</dbReference>
<keyword evidence="2" id="KW-0238">DNA-binding</keyword>
<dbReference type="Pfam" id="PF00196">
    <property type="entry name" value="GerE"/>
    <property type="match status" value="1"/>
</dbReference>
<dbReference type="Gene3D" id="1.10.10.10">
    <property type="entry name" value="Winged helix-like DNA-binding domain superfamily/Winged helix DNA-binding domain"/>
    <property type="match status" value="1"/>
</dbReference>
<dbReference type="PROSITE" id="PS50043">
    <property type="entry name" value="HTH_LUXR_2"/>
    <property type="match status" value="1"/>
</dbReference>
<dbReference type="Proteomes" id="UP000295509">
    <property type="component" value="Unassembled WGS sequence"/>
</dbReference>
<reference evidence="6 7" key="1">
    <citation type="submission" date="2019-03" db="EMBL/GenBank/DDBJ databases">
        <title>Genomic Encyclopedia of Type Strains, Phase III (KMG-III): the genomes of soil and plant-associated and newly described type strains.</title>
        <authorList>
            <person name="Whitman W."/>
        </authorList>
    </citation>
    <scope>NUCLEOTIDE SEQUENCE [LARGE SCALE GENOMIC DNA]</scope>
    <source>
        <strain evidence="6 7">LMG 29544</strain>
    </source>
</reference>
<feature type="domain" description="HTH luxR-type" evidence="4">
    <location>
        <begin position="146"/>
        <end position="211"/>
    </location>
</feature>
<dbReference type="InterPro" id="IPR039420">
    <property type="entry name" value="WalR-like"/>
</dbReference>
<dbReference type="InterPro" id="IPR058245">
    <property type="entry name" value="NreC/VraR/RcsB-like_REC"/>
</dbReference>
<accession>A0A4R8M0M0</accession>
<dbReference type="GO" id="GO:0006355">
    <property type="term" value="P:regulation of DNA-templated transcription"/>
    <property type="evidence" value="ECO:0007669"/>
    <property type="project" value="InterPro"/>
</dbReference>
<sequence>MNQTIRIIVADDHSSIRAGVSRLLDSVAHMSVVGVAADTLALAKLLDTCPCDLVVSDIGMPGIDGESNAILFLRRMLRFVPHVPIVILTMIHQPRTLAGLLHMGVAAIVDKRDATASLVSAIDAAYTGRLFLSKRALEAIGDAAARQPGAAVLSAREWEVFRMYTQGMTIQQIAERLARSGKTISTQKRNAMRKLGLDSESSLIAYARQIGLT</sequence>
<dbReference type="CDD" id="cd06170">
    <property type="entry name" value="LuxR_C_like"/>
    <property type="match status" value="1"/>
</dbReference>
<keyword evidence="7" id="KW-1185">Reference proteome</keyword>
<evidence type="ECO:0000256" key="2">
    <source>
        <dbReference type="ARBA" id="ARBA00023125"/>
    </source>
</evidence>
<evidence type="ECO:0000256" key="1">
    <source>
        <dbReference type="ARBA" id="ARBA00022553"/>
    </source>
</evidence>
<dbReference type="Gene3D" id="3.40.50.2300">
    <property type="match status" value="1"/>
</dbReference>
<dbReference type="InterPro" id="IPR011006">
    <property type="entry name" value="CheY-like_superfamily"/>
</dbReference>
<dbReference type="SUPFAM" id="SSF52172">
    <property type="entry name" value="CheY-like"/>
    <property type="match status" value="1"/>
</dbReference>
<evidence type="ECO:0000259" key="4">
    <source>
        <dbReference type="PROSITE" id="PS50043"/>
    </source>
</evidence>
<proteinExistence type="predicted"/>
<protein>
    <submittedName>
        <fullName evidence="6">LuxR family two component transcriptional regulator</fullName>
    </submittedName>
</protein>
<evidence type="ECO:0000313" key="7">
    <source>
        <dbReference type="Proteomes" id="UP000295509"/>
    </source>
</evidence>
<organism evidence="6 7">
    <name type="scientific">Paraburkholderia rhizosphaerae</name>
    <dbReference type="NCBI Taxonomy" id="480658"/>
    <lineage>
        <taxon>Bacteria</taxon>
        <taxon>Pseudomonadati</taxon>
        <taxon>Pseudomonadota</taxon>
        <taxon>Betaproteobacteria</taxon>
        <taxon>Burkholderiales</taxon>
        <taxon>Burkholderiaceae</taxon>
        <taxon>Paraburkholderia</taxon>
    </lineage>
</organism>
<dbReference type="Pfam" id="PF00072">
    <property type="entry name" value="Response_reg"/>
    <property type="match status" value="1"/>
</dbReference>
<dbReference type="AlphaFoldDB" id="A0A4R8M0M0"/>
<dbReference type="OrthoDB" id="8585266at2"/>
<evidence type="ECO:0000259" key="5">
    <source>
        <dbReference type="PROSITE" id="PS50110"/>
    </source>
</evidence>
<dbReference type="PANTHER" id="PTHR43214">
    <property type="entry name" value="TWO-COMPONENT RESPONSE REGULATOR"/>
    <property type="match status" value="1"/>
</dbReference>
<dbReference type="CDD" id="cd17535">
    <property type="entry name" value="REC_NarL-like"/>
    <property type="match status" value="1"/>
</dbReference>
<comment type="caution">
    <text evidence="6">The sequence shown here is derived from an EMBL/GenBank/DDBJ whole genome shotgun (WGS) entry which is preliminary data.</text>
</comment>
<dbReference type="EMBL" id="SORE01000003">
    <property type="protein sequence ID" value="TDY53406.1"/>
    <property type="molecule type" value="Genomic_DNA"/>
</dbReference>
<feature type="modified residue" description="4-aspartylphosphate" evidence="3">
    <location>
        <position position="57"/>
    </location>
</feature>
<dbReference type="InterPro" id="IPR016032">
    <property type="entry name" value="Sig_transdc_resp-reg_C-effctor"/>
</dbReference>
<evidence type="ECO:0000313" key="6">
    <source>
        <dbReference type="EMBL" id="TDY53406.1"/>
    </source>
</evidence>
<dbReference type="PROSITE" id="PS50110">
    <property type="entry name" value="RESPONSE_REGULATORY"/>
    <property type="match status" value="1"/>
</dbReference>
<gene>
    <name evidence="6" type="ORF">BX592_103218</name>
</gene>
<keyword evidence="1 3" id="KW-0597">Phosphoprotein</keyword>
<dbReference type="PANTHER" id="PTHR43214:SF17">
    <property type="entry name" value="TRANSCRIPTIONAL REGULATORY PROTEIN RCSB"/>
    <property type="match status" value="1"/>
</dbReference>
<dbReference type="SMART" id="SM00421">
    <property type="entry name" value="HTH_LUXR"/>
    <property type="match status" value="1"/>
</dbReference>
<dbReference type="RefSeq" id="WP_134190583.1">
    <property type="nucleotide sequence ID" value="NZ_JBHLUW010000013.1"/>
</dbReference>
<feature type="domain" description="Response regulatory" evidence="5">
    <location>
        <begin position="6"/>
        <end position="126"/>
    </location>
</feature>
<dbReference type="InterPro" id="IPR000792">
    <property type="entry name" value="Tscrpt_reg_LuxR_C"/>
</dbReference>
<evidence type="ECO:0000256" key="3">
    <source>
        <dbReference type="PROSITE-ProRule" id="PRU00169"/>
    </source>
</evidence>
<dbReference type="PRINTS" id="PR00038">
    <property type="entry name" value="HTHLUXR"/>
</dbReference>